<dbReference type="OrthoDB" id="9803618at2"/>
<evidence type="ECO:0000259" key="3">
    <source>
        <dbReference type="Pfam" id="PF19289"/>
    </source>
</evidence>
<dbReference type="Pfam" id="PF01523">
    <property type="entry name" value="PmbA_TldD_1st"/>
    <property type="match status" value="1"/>
</dbReference>
<dbReference type="GO" id="GO:0006508">
    <property type="term" value="P:proteolysis"/>
    <property type="evidence" value="ECO:0007669"/>
    <property type="project" value="InterPro"/>
</dbReference>
<dbReference type="InterPro" id="IPR035068">
    <property type="entry name" value="TldD/PmbA_N"/>
</dbReference>
<dbReference type="GO" id="GO:0008237">
    <property type="term" value="F:metallopeptidase activity"/>
    <property type="evidence" value="ECO:0007669"/>
    <property type="project" value="InterPro"/>
</dbReference>
<dbReference type="Gene3D" id="3.30.2290.10">
    <property type="entry name" value="PmbA/TldD superfamily"/>
    <property type="match status" value="1"/>
</dbReference>
<dbReference type="Pfam" id="PF19289">
    <property type="entry name" value="PmbA_TldD_3rd"/>
    <property type="match status" value="1"/>
</dbReference>
<dbReference type="InterPro" id="IPR045570">
    <property type="entry name" value="Metalloprtase-TldD/E_cen_dom"/>
</dbReference>
<dbReference type="PANTHER" id="PTHR43421">
    <property type="entry name" value="METALLOPROTEASE PMBA"/>
    <property type="match status" value="1"/>
</dbReference>
<dbReference type="InterPro" id="IPR036059">
    <property type="entry name" value="TldD/PmbA_sf"/>
</dbReference>
<dbReference type="InterPro" id="IPR047657">
    <property type="entry name" value="PmbA"/>
</dbReference>
<dbReference type="PATRIC" id="fig|36861.3.peg.1079"/>
<name>A0A119CYE1_THIDE</name>
<dbReference type="InterPro" id="IPR002510">
    <property type="entry name" value="Metalloprtase-TldD/E_N"/>
</dbReference>
<organism evidence="5 6">
    <name type="scientific">Thiobacillus denitrificans</name>
    <dbReference type="NCBI Taxonomy" id="36861"/>
    <lineage>
        <taxon>Bacteria</taxon>
        <taxon>Pseudomonadati</taxon>
        <taxon>Pseudomonadota</taxon>
        <taxon>Betaproteobacteria</taxon>
        <taxon>Nitrosomonadales</taxon>
        <taxon>Thiobacillaceae</taxon>
        <taxon>Thiobacillus</taxon>
    </lineage>
</organism>
<gene>
    <name evidence="5" type="primary">pmbA</name>
    <name evidence="5" type="ORF">ABW22_00260</name>
</gene>
<comment type="similarity">
    <text evidence="1">Belongs to the peptidase U62 family.</text>
</comment>
<proteinExistence type="inferred from homology"/>
<reference evidence="5 6" key="1">
    <citation type="journal article" date="2015" name="Appl. Environ. Microbiol.">
        <title>Aerobic and Anaerobic Thiosulfate Oxidation by a Cold-Adapted, Subglacial Chemoautotroph.</title>
        <authorList>
            <person name="Harrold Z.R."/>
            <person name="Skidmore M.L."/>
            <person name="Hamilton T.L."/>
            <person name="Desch L."/>
            <person name="Amada K."/>
            <person name="van Gelder W."/>
            <person name="Glover K."/>
            <person name="Roden E.E."/>
            <person name="Boyd E.S."/>
        </authorList>
    </citation>
    <scope>NUCLEOTIDE SEQUENCE [LARGE SCALE GENOMIC DNA]</scope>
    <source>
        <strain evidence="5 6">RG</strain>
    </source>
</reference>
<dbReference type="InterPro" id="IPR045569">
    <property type="entry name" value="Metalloprtase-TldD/E_C"/>
</dbReference>
<evidence type="ECO:0000256" key="1">
    <source>
        <dbReference type="ARBA" id="ARBA00005836"/>
    </source>
</evidence>
<evidence type="ECO:0000313" key="6">
    <source>
        <dbReference type="Proteomes" id="UP000064243"/>
    </source>
</evidence>
<dbReference type="Proteomes" id="UP000064243">
    <property type="component" value="Unassembled WGS sequence"/>
</dbReference>
<dbReference type="eggNOG" id="COG0312">
    <property type="taxonomic scope" value="Bacteria"/>
</dbReference>
<evidence type="ECO:0000259" key="2">
    <source>
        <dbReference type="Pfam" id="PF01523"/>
    </source>
</evidence>
<sequence>MSRSQFSYTRDQLTALSRIVIEHAARQGATAADTEISEGVGQNVSVRQGEIETIEYNKDKGAGVTVYIGQRRGHASTSDLSEAALKSAVEKALTIARYTAEDDAAGLPEADKLAKDVPDLDLYHPWPLSVEEAAERARACEAAALAVDKRLTNSEGAGVSLHTSQFIFANSLGFCNGYAGSRHGMSVAVIGEDRGGMQRDYWYTSARNANDLDSAESVGRIAGTRTVRRLNGRKLDTRTCPVVFEAQIATGLIGNFVAAVSGGSLYRKSSFLLDSLGQQVFAPLVTIREQPFIPGGLGSAPFDSEGVACLERDIVKDGVLQGYFLSTYSAKKLGMTTTGNAGGSHNLIVTPGEHDLDGLLKQMGTGLLVTELLGQGANMVTGDYSRGAAGFWVENGEIQYPVEEVTIAGNLAEMFKGIVAIGNDVERRGSKQVGSILIDKMTVAGN</sequence>
<protein>
    <submittedName>
        <fullName evidence="5">Peptidase PmbA</fullName>
    </submittedName>
</protein>
<keyword evidence="6" id="KW-1185">Reference proteome</keyword>
<feature type="domain" description="Metalloprotease TldD/E C-terminal" evidence="3">
    <location>
        <begin position="237"/>
        <end position="445"/>
    </location>
</feature>
<dbReference type="NCBIfam" id="NF008268">
    <property type="entry name" value="PRK11040.1"/>
    <property type="match status" value="1"/>
</dbReference>
<dbReference type="AlphaFoldDB" id="A0A119CYE1"/>
<dbReference type="GO" id="GO:0005829">
    <property type="term" value="C:cytosol"/>
    <property type="evidence" value="ECO:0007669"/>
    <property type="project" value="TreeGrafter"/>
</dbReference>
<dbReference type="PANTHER" id="PTHR43421:SF1">
    <property type="entry name" value="METALLOPROTEASE PMBA"/>
    <property type="match status" value="1"/>
</dbReference>
<feature type="domain" description="Metalloprotease TldD/E central" evidence="4">
    <location>
        <begin position="123"/>
        <end position="230"/>
    </location>
</feature>
<comment type="caution">
    <text evidence="5">The sequence shown here is derived from an EMBL/GenBank/DDBJ whole genome shotgun (WGS) entry which is preliminary data.</text>
</comment>
<dbReference type="SUPFAM" id="SSF111283">
    <property type="entry name" value="Putative modulator of DNA gyrase, PmbA/TldD"/>
    <property type="match status" value="1"/>
</dbReference>
<feature type="domain" description="Metalloprotease TldD/E N-terminal" evidence="2">
    <location>
        <begin position="36"/>
        <end position="96"/>
    </location>
</feature>
<evidence type="ECO:0000313" key="5">
    <source>
        <dbReference type="EMBL" id="KVW99644.1"/>
    </source>
</evidence>
<dbReference type="RefSeq" id="WP_059750777.1">
    <property type="nucleotide sequence ID" value="NZ_LDUG01000002.1"/>
</dbReference>
<dbReference type="EMBL" id="LDUG01000002">
    <property type="protein sequence ID" value="KVW99644.1"/>
    <property type="molecule type" value="Genomic_DNA"/>
</dbReference>
<accession>A0A119CYE1</accession>
<dbReference type="Pfam" id="PF19290">
    <property type="entry name" value="PmbA_TldD_2nd"/>
    <property type="match status" value="1"/>
</dbReference>
<evidence type="ECO:0000259" key="4">
    <source>
        <dbReference type="Pfam" id="PF19290"/>
    </source>
</evidence>
<dbReference type="STRING" id="1123392.GCA_000376425_01766"/>